<feature type="compositionally biased region" description="Basic and acidic residues" evidence="1">
    <location>
        <begin position="1"/>
        <end position="20"/>
    </location>
</feature>
<reference evidence="2" key="1">
    <citation type="submission" date="2021-02" db="EMBL/GenBank/DDBJ databases">
        <authorList>
            <person name="Dougan E. K."/>
            <person name="Rhodes N."/>
            <person name="Thang M."/>
            <person name="Chan C."/>
        </authorList>
    </citation>
    <scope>NUCLEOTIDE SEQUENCE</scope>
</reference>
<evidence type="ECO:0000313" key="2">
    <source>
        <dbReference type="EMBL" id="CAE7896104.1"/>
    </source>
</evidence>
<gene>
    <name evidence="2" type="ORF">SNEC2469_LOCUS30002</name>
</gene>
<comment type="caution">
    <text evidence="2">The sequence shown here is derived from an EMBL/GenBank/DDBJ whole genome shotgun (WGS) entry which is preliminary data.</text>
</comment>
<accession>A0A813B8X4</accession>
<feature type="non-terminal residue" evidence="2">
    <location>
        <position position="1"/>
    </location>
</feature>
<feature type="compositionally biased region" description="Basic and acidic residues" evidence="1">
    <location>
        <begin position="32"/>
        <end position="42"/>
    </location>
</feature>
<proteinExistence type="predicted"/>
<dbReference type="AlphaFoldDB" id="A0A813B8X4"/>
<protein>
    <submittedName>
        <fullName evidence="2">Uncharacterized protein</fullName>
    </submittedName>
</protein>
<dbReference type="Proteomes" id="UP000601435">
    <property type="component" value="Unassembled WGS sequence"/>
</dbReference>
<organism evidence="2 3">
    <name type="scientific">Symbiodinium necroappetens</name>
    <dbReference type="NCBI Taxonomy" id="1628268"/>
    <lineage>
        <taxon>Eukaryota</taxon>
        <taxon>Sar</taxon>
        <taxon>Alveolata</taxon>
        <taxon>Dinophyceae</taxon>
        <taxon>Suessiales</taxon>
        <taxon>Symbiodiniaceae</taxon>
        <taxon>Symbiodinium</taxon>
    </lineage>
</organism>
<feature type="region of interest" description="Disordered" evidence="1">
    <location>
        <begin position="1"/>
        <end position="42"/>
    </location>
</feature>
<evidence type="ECO:0000256" key="1">
    <source>
        <dbReference type="SAM" id="MobiDB-lite"/>
    </source>
</evidence>
<sequence>MDTSARDKKAETEDNHEEPPAKWQKATGKGAGSKDSEFDSKKEKELMKELVIMVLRDLEEPEGEEDTASTGQWATYLTQIKQNLIFPKVVLRFHALRRQTSNMTSAIVSFTLEIHNRCQEGQTAYLALE</sequence>
<keyword evidence="3" id="KW-1185">Reference proteome</keyword>
<dbReference type="EMBL" id="CAJNJA010068846">
    <property type="protein sequence ID" value="CAE7896104.1"/>
    <property type="molecule type" value="Genomic_DNA"/>
</dbReference>
<evidence type="ECO:0000313" key="3">
    <source>
        <dbReference type="Proteomes" id="UP000601435"/>
    </source>
</evidence>
<name>A0A813B8X4_9DINO</name>